<dbReference type="EMBL" id="MSFL01000003">
    <property type="protein sequence ID" value="PWY90062.1"/>
    <property type="molecule type" value="Genomic_DNA"/>
</dbReference>
<sequence>MKLVGKKEVVVTSSCYLTYQASFQPEVRVAQAPRRLAGCQPRRFHSFLDLLGRYTRLLTLAFTPSPLPYLTSNGTTEQELRLQNKARFQPASLHRVHTPKPKTQNPKPKHGPDRTDSDSGLRFLSSGRQADGSIAFAFSPFKRNGSCCPIWNRSWPHLCLCLCWARLMFVMLGIWQTQTQTQAKAQAQLGENRRG</sequence>
<evidence type="ECO:0000313" key="2">
    <source>
        <dbReference type="EMBL" id="PWY90062.1"/>
    </source>
</evidence>
<proteinExistence type="predicted"/>
<reference evidence="2 3" key="1">
    <citation type="submission" date="2016-12" db="EMBL/GenBank/DDBJ databases">
        <title>The genomes of Aspergillus section Nigri reveals drivers in fungal speciation.</title>
        <authorList>
            <consortium name="DOE Joint Genome Institute"/>
            <person name="Vesth T.C."/>
            <person name="Nybo J."/>
            <person name="Theobald S."/>
            <person name="Brandl J."/>
            <person name="Frisvad J.C."/>
            <person name="Nielsen K.F."/>
            <person name="Lyhne E.K."/>
            <person name="Kogle M.E."/>
            <person name="Kuo A."/>
            <person name="Riley R."/>
            <person name="Clum A."/>
            <person name="Nolan M."/>
            <person name="Lipzen A."/>
            <person name="Salamov A."/>
            <person name="Henrissat B."/>
            <person name="Wiebenga A."/>
            <person name="De Vries R.P."/>
            <person name="Grigoriev I.V."/>
            <person name="Mortensen U.H."/>
            <person name="Andersen M.R."/>
            <person name="Baker S.E."/>
        </authorList>
    </citation>
    <scope>NUCLEOTIDE SEQUENCE [LARGE SCALE GENOMIC DNA]</scope>
    <source>
        <strain evidence="2 3">CBS 117.55</strain>
    </source>
</reference>
<name>A0A317WXL4_9EURO</name>
<evidence type="ECO:0000256" key="1">
    <source>
        <dbReference type="SAM" id="MobiDB-lite"/>
    </source>
</evidence>
<dbReference type="Proteomes" id="UP000247233">
    <property type="component" value="Unassembled WGS sequence"/>
</dbReference>
<dbReference type="RefSeq" id="XP_025402893.1">
    <property type="nucleotide sequence ID" value="XM_025538059.1"/>
</dbReference>
<accession>A0A317WXL4</accession>
<evidence type="ECO:0000313" key="3">
    <source>
        <dbReference type="Proteomes" id="UP000247233"/>
    </source>
</evidence>
<feature type="compositionally biased region" description="Basic and acidic residues" evidence="1">
    <location>
        <begin position="110"/>
        <end position="119"/>
    </location>
</feature>
<gene>
    <name evidence="2" type="ORF">BO70DRAFT_133569</name>
</gene>
<protein>
    <submittedName>
        <fullName evidence="2">Uncharacterized protein</fullName>
    </submittedName>
</protein>
<dbReference type="GeneID" id="37060296"/>
<dbReference type="VEuPathDB" id="FungiDB:BO70DRAFT_133569"/>
<comment type="caution">
    <text evidence="2">The sequence shown here is derived from an EMBL/GenBank/DDBJ whole genome shotgun (WGS) entry which is preliminary data.</text>
</comment>
<organism evidence="2 3">
    <name type="scientific">Aspergillus heteromorphus CBS 117.55</name>
    <dbReference type="NCBI Taxonomy" id="1448321"/>
    <lineage>
        <taxon>Eukaryota</taxon>
        <taxon>Fungi</taxon>
        <taxon>Dikarya</taxon>
        <taxon>Ascomycota</taxon>
        <taxon>Pezizomycotina</taxon>
        <taxon>Eurotiomycetes</taxon>
        <taxon>Eurotiomycetidae</taxon>
        <taxon>Eurotiales</taxon>
        <taxon>Aspergillaceae</taxon>
        <taxon>Aspergillus</taxon>
        <taxon>Aspergillus subgen. Circumdati</taxon>
    </lineage>
</organism>
<feature type="region of interest" description="Disordered" evidence="1">
    <location>
        <begin position="91"/>
        <end position="122"/>
    </location>
</feature>
<dbReference type="AlphaFoldDB" id="A0A317WXL4"/>
<keyword evidence="3" id="KW-1185">Reference proteome</keyword>